<name>A0AAV2EBV3_9ROSI</name>
<proteinExistence type="predicted"/>
<protein>
    <submittedName>
        <fullName evidence="1">Uncharacterized protein</fullName>
    </submittedName>
</protein>
<dbReference type="EMBL" id="OZ034817">
    <property type="protein sequence ID" value="CAL1383446.1"/>
    <property type="molecule type" value="Genomic_DNA"/>
</dbReference>
<keyword evidence="2" id="KW-1185">Reference proteome</keyword>
<evidence type="ECO:0000313" key="1">
    <source>
        <dbReference type="EMBL" id="CAL1383446.1"/>
    </source>
</evidence>
<organism evidence="1 2">
    <name type="scientific">Linum trigynum</name>
    <dbReference type="NCBI Taxonomy" id="586398"/>
    <lineage>
        <taxon>Eukaryota</taxon>
        <taxon>Viridiplantae</taxon>
        <taxon>Streptophyta</taxon>
        <taxon>Embryophyta</taxon>
        <taxon>Tracheophyta</taxon>
        <taxon>Spermatophyta</taxon>
        <taxon>Magnoliopsida</taxon>
        <taxon>eudicotyledons</taxon>
        <taxon>Gunneridae</taxon>
        <taxon>Pentapetalae</taxon>
        <taxon>rosids</taxon>
        <taxon>fabids</taxon>
        <taxon>Malpighiales</taxon>
        <taxon>Linaceae</taxon>
        <taxon>Linum</taxon>
    </lineage>
</organism>
<accession>A0AAV2EBV3</accession>
<reference evidence="1 2" key="1">
    <citation type="submission" date="2024-04" db="EMBL/GenBank/DDBJ databases">
        <authorList>
            <person name="Fracassetti M."/>
        </authorList>
    </citation>
    <scope>NUCLEOTIDE SEQUENCE [LARGE SCALE GENOMIC DNA]</scope>
</reference>
<sequence>MLPCSLALSSPSVNISSPLPFGCLITSLLLRLRVNLHPFATITPSLYLNADDVMDLLEIAVEGENDANHILVISSDSDSDSSSSSSDDAPELESFAAALRALYGSDSDNEEA</sequence>
<dbReference type="AlphaFoldDB" id="A0AAV2EBV3"/>
<dbReference type="Proteomes" id="UP001497516">
    <property type="component" value="Chromosome 4"/>
</dbReference>
<gene>
    <name evidence="1" type="ORF">LTRI10_LOCUS24720</name>
</gene>
<evidence type="ECO:0000313" key="2">
    <source>
        <dbReference type="Proteomes" id="UP001497516"/>
    </source>
</evidence>